<dbReference type="PROSITE" id="PS52035">
    <property type="entry name" value="PEPTIDASE_M14"/>
    <property type="match status" value="1"/>
</dbReference>
<name>A0ABU9TZ66_9GAMM</name>
<dbReference type="InterPro" id="IPR022409">
    <property type="entry name" value="PKD/Chitinase_dom"/>
</dbReference>
<dbReference type="SUPFAM" id="SSF49299">
    <property type="entry name" value="PKD domain"/>
    <property type="match status" value="1"/>
</dbReference>
<evidence type="ECO:0000256" key="2">
    <source>
        <dbReference type="ARBA" id="ARBA00005988"/>
    </source>
</evidence>
<comment type="cofactor">
    <cofactor evidence="1">
        <name>Zn(2+)</name>
        <dbReference type="ChEBI" id="CHEBI:29105"/>
    </cofactor>
</comment>
<dbReference type="SUPFAM" id="SSF53187">
    <property type="entry name" value="Zn-dependent exopeptidases"/>
    <property type="match status" value="1"/>
</dbReference>
<keyword evidence="6" id="KW-0645">Protease</keyword>
<dbReference type="Gene3D" id="3.40.630.10">
    <property type="entry name" value="Zn peptidases"/>
    <property type="match status" value="1"/>
</dbReference>
<keyword evidence="6" id="KW-0121">Carboxypeptidase</keyword>
<organism evidence="6 7">
    <name type="scientific">Pseudoalteromonas neustonica</name>
    <dbReference type="NCBI Taxonomy" id="1840331"/>
    <lineage>
        <taxon>Bacteria</taxon>
        <taxon>Pseudomonadati</taxon>
        <taxon>Pseudomonadota</taxon>
        <taxon>Gammaproteobacteria</taxon>
        <taxon>Alteromonadales</taxon>
        <taxon>Pseudoalteromonadaceae</taxon>
        <taxon>Pseudoalteromonas</taxon>
    </lineage>
</organism>
<dbReference type="SMART" id="SM00089">
    <property type="entry name" value="PKD"/>
    <property type="match status" value="1"/>
</dbReference>
<gene>
    <name evidence="6" type="ORF">WNY63_04940</name>
</gene>
<evidence type="ECO:0000256" key="1">
    <source>
        <dbReference type="ARBA" id="ARBA00001947"/>
    </source>
</evidence>
<dbReference type="InterPro" id="IPR013783">
    <property type="entry name" value="Ig-like_fold"/>
</dbReference>
<evidence type="ECO:0000259" key="4">
    <source>
        <dbReference type="PROSITE" id="PS50093"/>
    </source>
</evidence>
<dbReference type="SMART" id="SM00631">
    <property type="entry name" value="Zn_pept"/>
    <property type="match status" value="1"/>
</dbReference>
<protein>
    <submittedName>
        <fullName evidence="6">M14 family zinc carboxypeptidase</fullName>
    </submittedName>
</protein>
<comment type="caution">
    <text evidence="6">The sequence shown here is derived from an EMBL/GenBank/DDBJ whole genome shotgun (WGS) entry which is preliminary data.</text>
</comment>
<dbReference type="EMBL" id="JBBMQU010000006">
    <property type="protein sequence ID" value="MEM5550073.1"/>
    <property type="molecule type" value="Genomic_DNA"/>
</dbReference>
<feature type="domain" description="PKD" evidence="4">
    <location>
        <begin position="635"/>
        <end position="692"/>
    </location>
</feature>
<dbReference type="Proteomes" id="UP001388366">
    <property type="component" value="Unassembled WGS sequence"/>
</dbReference>
<evidence type="ECO:0000256" key="3">
    <source>
        <dbReference type="PROSITE-ProRule" id="PRU01379"/>
    </source>
</evidence>
<comment type="similarity">
    <text evidence="2 3">Belongs to the peptidase M14 family.</text>
</comment>
<dbReference type="PANTHER" id="PTHR11705:SF119">
    <property type="entry name" value="OS02G0119300 PROTEIN"/>
    <property type="match status" value="1"/>
</dbReference>
<dbReference type="Gene3D" id="2.60.40.10">
    <property type="entry name" value="Immunoglobulins"/>
    <property type="match status" value="1"/>
</dbReference>
<accession>A0ABU9TZ66</accession>
<dbReference type="CDD" id="cd00146">
    <property type="entry name" value="PKD"/>
    <property type="match status" value="1"/>
</dbReference>
<reference evidence="6 7" key="1">
    <citation type="submission" date="2024-03" db="EMBL/GenBank/DDBJ databases">
        <title>Community enrichment and isolation of bacterial strains for fucoidan degradation.</title>
        <authorList>
            <person name="Sichert A."/>
        </authorList>
    </citation>
    <scope>NUCLEOTIDE SEQUENCE [LARGE SCALE GENOMIC DNA]</scope>
    <source>
        <strain evidence="6 7">AS81</strain>
    </source>
</reference>
<dbReference type="PROSITE" id="PS50093">
    <property type="entry name" value="PKD"/>
    <property type="match status" value="1"/>
</dbReference>
<dbReference type="GO" id="GO:0004180">
    <property type="term" value="F:carboxypeptidase activity"/>
    <property type="evidence" value="ECO:0007669"/>
    <property type="project" value="UniProtKB-KW"/>
</dbReference>
<evidence type="ECO:0000259" key="5">
    <source>
        <dbReference type="PROSITE" id="PS52035"/>
    </source>
</evidence>
<dbReference type="PANTHER" id="PTHR11705">
    <property type="entry name" value="PROTEASE FAMILY M14 CARBOXYPEPTIDASE A,B"/>
    <property type="match status" value="1"/>
</dbReference>
<feature type="domain" description="Peptidase M14" evidence="5">
    <location>
        <begin position="104"/>
        <end position="411"/>
    </location>
</feature>
<dbReference type="RefSeq" id="WP_342883400.1">
    <property type="nucleotide sequence ID" value="NZ_JBBMQU010000006.1"/>
</dbReference>
<dbReference type="InterPro" id="IPR000601">
    <property type="entry name" value="PKD_dom"/>
</dbReference>
<feature type="active site" description="Proton donor/acceptor" evidence="3">
    <location>
        <position position="380"/>
    </location>
</feature>
<dbReference type="InterPro" id="IPR035986">
    <property type="entry name" value="PKD_dom_sf"/>
</dbReference>
<keyword evidence="6" id="KW-0378">Hydrolase</keyword>
<dbReference type="InterPro" id="IPR000834">
    <property type="entry name" value="Peptidase_M14"/>
</dbReference>
<evidence type="ECO:0000313" key="7">
    <source>
        <dbReference type="Proteomes" id="UP001388366"/>
    </source>
</evidence>
<evidence type="ECO:0000313" key="6">
    <source>
        <dbReference type="EMBL" id="MEM5550073.1"/>
    </source>
</evidence>
<proteinExistence type="inferred from homology"/>
<dbReference type="Pfam" id="PF00246">
    <property type="entry name" value="Peptidase_M14"/>
    <property type="match status" value="1"/>
</dbReference>
<dbReference type="PRINTS" id="PR00765">
    <property type="entry name" value="CRBOXYPTASEA"/>
</dbReference>
<sequence>MLFVAPLLLASTLSLSGVQDPVYLATFDNEQQEIKTRISFHHALLSDERNGILLQLSNQDVLRLQSKGIKLTPADALWHSKVKKMQEQHVSQSVQTSGIPGFACYATVEETLASVEQLTQQYPDITQWVDIGDSWQKINGGSGYDLKVLKIGNKNLDNPPVLFIQSALHAREYATAGLTLDFAKMLLNDAKTNPDIAWILERHQIHILFQSNPDGRKIAEAGYLQRKNHNENHCPSGNVGVDLNRNYSFGWNTVEGGSSGQACQATYRGKSGASEPEVAAIEDYIRKLYPDVRGTNDDDAAPSDTQGLYLDIHSYSRLILWPWGNIDKPAPNQAGLESLGKKLAYFNNYLPQQSIGLYATDGTSDSLAYGELGIAHITFELGTDFFQSCDYYQETLKPDNLKALLYAAKVVEAPYLLTQGPDIESIEVVGSVGGNIEVKVSATEERFSKLNGELVADNIATVKYSLNEYPSAGNTRLATFLDGNADAKTENVIATFNQSDLIDGKITLYFQGKDVTGQVGPVSAFNLDASLPTLRATATCEGAKCEFKAGNKFGGYSYLWQFADNSYNEEQFTAVMPQLGENKVTYQLTNKFGTTQSIEINAQVQELIKPEANFSEACEIYVCNFDAGLSSDLDGSQLTYEWTIDADVVSELGKFEHDFIQDGTYAVELKVTDEHGQTATKQSEVVFTANTTPPVAVAPQPDVTDPEAKNSGGLLNFLTLTLLGLFVLRRKKLKL</sequence>
<keyword evidence="7" id="KW-1185">Reference proteome</keyword>
<dbReference type="Pfam" id="PF18911">
    <property type="entry name" value="PKD_4"/>
    <property type="match status" value="1"/>
</dbReference>